<dbReference type="Gene3D" id="3.40.50.150">
    <property type="entry name" value="Vaccinia Virus protein VP39"/>
    <property type="match status" value="1"/>
</dbReference>
<reference evidence="3" key="1">
    <citation type="submission" date="2020-10" db="EMBL/GenBank/DDBJ databases">
        <authorList>
            <person name="Gilroy R."/>
        </authorList>
    </citation>
    <scope>NUCLEOTIDE SEQUENCE</scope>
    <source>
        <strain evidence="3">ChiW25-3613</strain>
    </source>
</reference>
<sequence length="244" mass="27265">MDRSYSALGGKFEYLNSDCDYEKWSQYLIRTLNGLNAGACGADVGCGNGYFTRALYKSGRDVCGVDISPEMLTKARELASSEGVRAEFLLGDITKLKLIKKVDFIVAINDCLNYVPPERLAAAFSRVRANLKKGGAFVFDVSSEYKLKNVLADNLFAEDLDEITYLWFNKFDGEKVVMDITVFTSAGGGLFKRQDERHIQYVHRTEDVKAALASCGFEVLRIEGHMGEELKDDSLRINFICRAV</sequence>
<dbReference type="Proteomes" id="UP000824179">
    <property type="component" value="Unassembled WGS sequence"/>
</dbReference>
<keyword evidence="3" id="KW-0489">Methyltransferase</keyword>
<dbReference type="GO" id="GO:0032259">
    <property type="term" value="P:methylation"/>
    <property type="evidence" value="ECO:0007669"/>
    <property type="project" value="UniProtKB-KW"/>
</dbReference>
<accession>A0A9D1AHS3</accession>
<dbReference type="InterPro" id="IPR041698">
    <property type="entry name" value="Methyltransf_25"/>
</dbReference>
<dbReference type="InterPro" id="IPR029063">
    <property type="entry name" value="SAM-dependent_MTases_sf"/>
</dbReference>
<proteinExistence type="predicted"/>
<dbReference type="PANTHER" id="PTHR43861">
    <property type="entry name" value="TRANS-ACONITATE 2-METHYLTRANSFERASE-RELATED"/>
    <property type="match status" value="1"/>
</dbReference>
<dbReference type="EMBL" id="DVHB01000061">
    <property type="protein sequence ID" value="HIR39399.1"/>
    <property type="molecule type" value="Genomic_DNA"/>
</dbReference>
<gene>
    <name evidence="3" type="ORF">IAB90_03350</name>
</gene>
<feature type="domain" description="Methyltransferase" evidence="2">
    <location>
        <begin position="43"/>
        <end position="135"/>
    </location>
</feature>
<evidence type="ECO:0000313" key="4">
    <source>
        <dbReference type="Proteomes" id="UP000824179"/>
    </source>
</evidence>
<evidence type="ECO:0000259" key="2">
    <source>
        <dbReference type="Pfam" id="PF13649"/>
    </source>
</evidence>
<dbReference type="Pfam" id="PF13649">
    <property type="entry name" value="Methyltransf_25"/>
    <property type="match status" value="1"/>
</dbReference>
<name>A0A9D1AHS3_9FIRM</name>
<evidence type="ECO:0000313" key="3">
    <source>
        <dbReference type="EMBL" id="HIR39399.1"/>
    </source>
</evidence>
<organism evidence="3 4">
    <name type="scientific">Candidatus Coproplasma stercoripullorum</name>
    <dbReference type="NCBI Taxonomy" id="2840751"/>
    <lineage>
        <taxon>Bacteria</taxon>
        <taxon>Bacillati</taxon>
        <taxon>Bacillota</taxon>
        <taxon>Clostridia</taxon>
        <taxon>Eubacteriales</taxon>
        <taxon>Candidatus Coproplasma</taxon>
    </lineage>
</organism>
<reference evidence="3" key="2">
    <citation type="journal article" date="2021" name="PeerJ">
        <title>Extensive microbial diversity within the chicken gut microbiome revealed by metagenomics and culture.</title>
        <authorList>
            <person name="Gilroy R."/>
            <person name="Ravi A."/>
            <person name="Getino M."/>
            <person name="Pursley I."/>
            <person name="Horton D.L."/>
            <person name="Alikhan N.F."/>
            <person name="Baker D."/>
            <person name="Gharbi K."/>
            <person name="Hall N."/>
            <person name="Watson M."/>
            <person name="Adriaenssens E.M."/>
            <person name="Foster-Nyarko E."/>
            <person name="Jarju S."/>
            <person name="Secka A."/>
            <person name="Antonio M."/>
            <person name="Oren A."/>
            <person name="Chaudhuri R.R."/>
            <person name="La Ragione R."/>
            <person name="Hildebrand F."/>
            <person name="Pallen M.J."/>
        </authorList>
    </citation>
    <scope>NUCLEOTIDE SEQUENCE</scope>
    <source>
        <strain evidence="3">ChiW25-3613</strain>
    </source>
</reference>
<protein>
    <submittedName>
        <fullName evidence="3">Class I SAM-dependent methyltransferase</fullName>
    </submittedName>
</protein>
<dbReference type="AlphaFoldDB" id="A0A9D1AHS3"/>
<dbReference type="SUPFAM" id="SSF53335">
    <property type="entry name" value="S-adenosyl-L-methionine-dependent methyltransferases"/>
    <property type="match status" value="1"/>
</dbReference>
<evidence type="ECO:0000256" key="1">
    <source>
        <dbReference type="ARBA" id="ARBA00022679"/>
    </source>
</evidence>
<keyword evidence="1" id="KW-0808">Transferase</keyword>
<dbReference type="Gene3D" id="2.20.25.110">
    <property type="entry name" value="S-adenosyl-L-methionine-dependent methyltransferases"/>
    <property type="match status" value="1"/>
</dbReference>
<dbReference type="GO" id="GO:0008168">
    <property type="term" value="F:methyltransferase activity"/>
    <property type="evidence" value="ECO:0007669"/>
    <property type="project" value="UniProtKB-KW"/>
</dbReference>
<dbReference type="CDD" id="cd02440">
    <property type="entry name" value="AdoMet_MTases"/>
    <property type="match status" value="1"/>
</dbReference>
<comment type="caution">
    <text evidence="3">The sequence shown here is derived from an EMBL/GenBank/DDBJ whole genome shotgun (WGS) entry which is preliminary data.</text>
</comment>